<sequence>MVRCPGIFGVCLLTSFFPPVCVDGVGHLDQPQLSRTKTQSKTAHLECVVSAVTISSVSVYWYQERPDQTMQHLLHISSENTVKMELDIALNKSETDKVPKTSTLTLTIHSVGEQDSATYYCALWEVHSGRH</sequence>
<feature type="domain" description="Ig-like" evidence="4">
    <location>
        <begin position="18"/>
        <end position="131"/>
    </location>
</feature>
<keyword evidence="3" id="KW-0732">Signal</keyword>
<dbReference type="SMART" id="SM00406">
    <property type="entry name" value="IGv"/>
    <property type="match status" value="1"/>
</dbReference>
<dbReference type="PANTHER" id="PTHR19256:SF44">
    <property type="entry name" value="T CELL RECEPTOR GAMMA VARIABLE 9"/>
    <property type="match status" value="1"/>
</dbReference>
<organism evidence="5 6">
    <name type="scientific">Catagonus wagneri</name>
    <name type="common">Chacoan peccary</name>
    <dbReference type="NCBI Taxonomy" id="51154"/>
    <lineage>
        <taxon>Eukaryota</taxon>
        <taxon>Metazoa</taxon>
        <taxon>Chordata</taxon>
        <taxon>Craniata</taxon>
        <taxon>Vertebrata</taxon>
        <taxon>Euteleostomi</taxon>
        <taxon>Mammalia</taxon>
        <taxon>Eutheria</taxon>
        <taxon>Laurasiatheria</taxon>
        <taxon>Artiodactyla</taxon>
        <taxon>Suina</taxon>
        <taxon>Tayassuidae</taxon>
        <taxon>Catagonus</taxon>
    </lineage>
</organism>
<evidence type="ECO:0000256" key="2">
    <source>
        <dbReference type="ARBA" id="ARBA00023319"/>
    </source>
</evidence>
<gene>
    <name evidence="5" type="primary">TRGV9</name>
</gene>
<keyword evidence="2" id="KW-0393">Immunoglobulin domain</keyword>
<dbReference type="PANTHER" id="PTHR19256">
    <property type="entry name" value="T-CELL RECEPTOR GAMMA CHAIN"/>
    <property type="match status" value="1"/>
</dbReference>
<dbReference type="InterPro" id="IPR013106">
    <property type="entry name" value="Ig_V-set"/>
</dbReference>
<dbReference type="InterPro" id="IPR036179">
    <property type="entry name" value="Ig-like_dom_sf"/>
</dbReference>
<evidence type="ECO:0000256" key="3">
    <source>
        <dbReference type="SAM" id="SignalP"/>
    </source>
</evidence>
<dbReference type="Gene3D" id="2.60.40.10">
    <property type="entry name" value="Immunoglobulins"/>
    <property type="match status" value="1"/>
</dbReference>
<dbReference type="Ensembl" id="ENSCWAT00000014991.1">
    <property type="protein sequence ID" value="ENSCWAP00000013816.1"/>
    <property type="gene ID" value="ENSCWAG00000010726.1"/>
</dbReference>
<evidence type="ECO:0000256" key="1">
    <source>
        <dbReference type="ARBA" id="ARBA00023170"/>
    </source>
</evidence>
<reference evidence="5" key="2">
    <citation type="submission" date="2025-09" db="UniProtKB">
        <authorList>
            <consortium name="Ensembl"/>
        </authorList>
    </citation>
    <scope>IDENTIFICATION</scope>
</reference>
<dbReference type="Proteomes" id="UP000694540">
    <property type="component" value="Unplaced"/>
</dbReference>
<dbReference type="InterPro" id="IPR007110">
    <property type="entry name" value="Ig-like_dom"/>
</dbReference>
<dbReference type="InterPro" id="IPR051117">
    <property type="entry name" value="TRG_var/const_region"/>
</dbReference>
<dbReference type="SUPFAM" id="SSF48726">
    <property type="entry name" value="Immunoglobulin"/>
    <property type="match status" value="1"/>
</dbReference>
<keyword evidence="6" id="KW-1185">Reference proteome</keyword>
<keyword evidence="1" id="KW-0675">Receptor</keyword>
<evidence type="ECO:0000313" key="5">
    <source>
        <dbReference type="Ensembl" id="ENSCWAP00000013816.1"/>
    </source>
</evidence>
<protein>
    <submittedName>
        <fullName evidence="5">T cell receptor gamma variable 9</fullName>
    </submittedName>
</protein>
<dbReference type="PROSITE" id="PS50835">
    <property type="entry name" value="IG_LIKE"/>
    <property type="match status" value="1"/>
</dbReference>
<evidence type="ECO:0000313" key="6">
    <source>
        <dbReference type="Proteomes" id="UP000694540"/>
    </source>
</evidence>
<accession>A0A8C3YI35</accession>
<dbReference type="Pfam" id="PF07686">
    <property type="entry name" value="V-set"/>
    <property type="match status" value="1"/>
</dbReference>
<reference evidence="5" key="1">
    <citation type="submission" date="2025-08" db="UniProtKB">
        <authorList>
            <consortium name="Ensembl"/>
        </authorList>
    </citation>
    <scope>IDENTIFICATION</scope>
</reference>
<dbReference type="InterPro" id="IPR013783">
    <property type="entry name" value="Ig-like_fold"/>
</dbReference>
<proteinExistence type="predicted"/>
<dbReference type="AlphaFoldDB" id="A0A8C3YI35"/>
<name>A0A8C3YI35_9CETA</name>
<feature type="chain" id="PRO_5034762428" evidence="3">
    <location>
        <begin position="23"/>
        <end position="131"/>
    </location>
</feature>
<feature type="signal peptide" evidence="3">
    <location>
        <begin position="1"/>
        <end position="22"/>
    </location>
</feature>
<dbReference type="GeneTree" id="ENSGT00940000153143"/>
<evidence type="ECO:0000259" key="4">
    <source>
        <dbReference type="PROSITE" id="PS50835"/>
    </source>
</evidence>